<gene>
    <name evidence="2" type="ORF">TG4357_03188</name>
</gene>
<dbReference type="Proteomes" id="UP000051587">
    <property type="component" value="Unassembled WGS sequence"/>
</dbReference>
<feature type="transmembrane region" description="Helical" evidence="1">
    <location>
        <begin position="171"/>
        <end position="190"/>
    </location>
</feature>
<organism evidence="2 3">
    <name type="scientific">Thalassovita gelatinovora</name>
    <name type="common">Thalassobius gelatinovorus</name>
    <dbReference type="NCBI Taxonomy" id="53501"/>
    <lineage>
        <taxon>Bacteria</taxon>
        <taxon>Pseudomonadati</taxon>
        <taxon>Pseudomonadota</taxon>
        <taxon>Alphaproteobacteria</taxon>
        <taxon>Rhodobacterales</taxon>
        <taxon>Roseobacteraceae</taxon>
        <taxon>Thalassovita</taxon>
    </lineage>
</organism>
<dbReference type="STRING" id="53501.SAMN04488043_10172"/>
<keyword evidence="1" id="KW-1133">Transmembrane helix</keyword>
<dbReference type="EMBL" id="CYSA01000026">
    <property type="protein sequence ID" value="CUH67747.1"/>
    <property type="molecule type" value="Genomic_DNA"/>
</dbReference>
<sequence length="250" mass="26862">MARNDNTYPSLVLSALSINLAVLVAFVFLTVLQFDQLRSGLEQERLRVVADRAAEPLASAAMIGLNLSSVRNLDAVLERARQADQAINSLYVIDQNGTIVVSTAGDHPGTVGPETLRRLGDGAATASYKENGDYRYLVTFKRLSGDVAGGLLMEYSGAAANTSVWAMTGRLATAALIFCLISGAFLAVLIQRVLRGESRIDQVFLSGYATGLRGLWRGEDGMPVDPDGDDIARAMREADERYMVAKGVES</sequence>
<keyword evidence="1" id="KW-0812">Transmembrane</keyword>
<proteinExistence type="predicted"/>
<evidence type="ECO:0000313" key="2">
    <source>
        <dbReference type="EMBL" id="CUH67747.1"/>
    </source>
</evidence>
<keyword evidence="3" id="KW-1185">Reference proteome</keyword>
<accession>A0A0P1FIH8</accession>
<evidence type="ECO:0000256" key="1">
    <source>
        <dbReference type="SAM" id="Phobius"/>
    </source>
</evidence>
<evidence type="ECO:0000313" key="3">
    <source>
        <dbReference type="Proteomes" id="UP000051587"/>
    </source>
</evidence>
<name>A0A0P1FIH8_THAGE</name>
<reference evidence="2 3" key="1">
    <citation type="submission" date="2015-09" db="EMBL/GenBank/DDBJ databases">
        <authorList>
            <consortium name="Swine Surveillance"/>
        </authorList>
    </citation>
    <scope>NUCLEOTIDE SEQUENCE [LARGE SCALE GENOMIC DNA]</scope>
    <source>
        <strain evidence="2 3">CECT 4357</strain>
    </source>
</reference>
<protein>
    <submittedName>
        <fullName evidence="2">Uncharacterized protein</fullName>
    </submittedName>
</protein>
<feature type="transmembrane region" description="Helical" evidence="1">
    <location>
        <begin position="12"/>
        <end position="34"/>
    </location>
</feature>
<keyword evidence="1" id="KW-0472">Membrane</keyword>
<dbReference type="AlphaFoldDB" id="A0A0P1FIH8"/>